<proteinExistence type="predicted"/>
<sequence>MFVVAHTNSVDAIWRKKTASLLIRVRGSSNSILNVIPNKHDSPLMLALMQGAKSLFSKIPLQLSRYTVPQILSLSIYYRAVKTATLWRNPG</sequence>
<comment type="caution">
    <text evidence="1">The sequence shown here is derived from an EMBL/GenBank/DDBJ whole genome shotgun (WGS) entry which is preliminary data.</text>
</comment>
<reference evidence="1 2" key="1">
    <citation type="journal article" date="2021" name="Front. Genet.">
        <title>Chromosome-Level Genome Assembly Reveals Significant Gene Expansion in the Toll and IMD Signaling Pathways of Dendrolimus kikuchii.</title>
        <authorList>
            <person name="Zhou J."/>
            <person name="Wu P."/>
            <person name="Xiong Z."/>
            <person name="Liu N."/>
            <person name="Zhao N."/>
            <person name="Ji M."/>
            <person name="Qiu Y."/>
            <person name="Yang B."/>
        </authorList>
    </citation>
    <scope>NUCLEOTIDE SEQUENCE [LARGE SCALE GENOMIC DNA]</scope>
    <source>
        <strain evidence="1">Ann1</strain>
    </source>
</reference>
<keyword evidence="2" id="KW-1185">Reference proteome</keyword>
<protein>
    <submittedName>
        <fullName evidence="1">Uncharacterized protein</fullName>
    </submittedName>
</protein>
<name>A0ACC1DJ06_9NEOP</name>
<evidence type="ECO:0000313" key="2">
    <source>
        <dbReference type="Proteomes" id="UP000824533"/>
    </source>
</evidence>
<dbReference type="EMBL" id="CM034388">
    <property type="protein sequence ID" value="KAJ0183361.1"/>
    <property type="molecule type" value="Genomic_DNA"/>
</dbReference>
<gene>
    <name evidence="1" type="ORF">K1T71_001337</name>
</gene>
<evidence type="ECO:0000313" key="1">
    <source>
        <dbReference type="EMBL" id="KAJ0183361.1"/>
    </source>
</evidence>
<dbReference type="Proteomes" id="UP000824533">
    <property type="component" value="Linkage Group LG02"/>
</dbReference>
<organism evidence="1 2">
    <name type="scientific">Dendrolimus kikuchii</name>
    <dbReference type="NCBI Taxonomy" id="765133"/>
    <lineage>
        <taxon>Eukaryota</taxon>
        <taxon>Metazoa</taxon>
        <taxon>Ecdysozoa</taxon>
        <taxon>Arthropoda</taxon>
        <taxon>Hexapoda</taxon>
        <taxon>Insecta</taxon>
        <taxon>Pterygota</taxon>
        <taxon>Neoptera</taxon>
        <taxon>Endopterygota</taxon>
        <taxon>Lepidoptera</taxon>
        <taxon>Glossata</taxon>
        <taxon>Ditrysia</taxon>
        <taxon>Bombycoidea</taxon>
        <taxon>Lasiocampidae</taxon>
        <taxon>Dendrolimus</taxon>
    </lineage>
</organism>
<accession>A0ACC1DJ06</accession>